<evidence type="ECO:0000313" key="2">
    <source>
        <dbReference type="Proteomes" id="UP001523234"/>
    </source>
</evidence>
<dbReference type="RefSeq" id="WP_252442685.1">
    <property type="nucleotide sequence ID" value="NZ_JAMWYK010000002.1"/>
</dbReference>
<accession>A0ABT0ZPP3</accession>
<protein>
    <submittedName>
        <fullName evidence="1">Abi family protein</fullName>
    </submittedName>
</protein>
<proteinExistence type="predicted"/>
<keyword evidence="2" id="KW-1185">Reference proteome</keyword>
<name>A0ABT0ZPP3_9LACO</name>
<dbReference type="Proteomes" id="UP001523234">
    <property type="component" value="Unassembled WGS sequence"/>
</dbReference>
<evidence type="ECO:0000313" key="1">
    <source>
        <dbReference type="EMBL" id="MCO0831954.1"/>
    </source>
</evidence>
<dbReference type="InterPro" id="IPR011664">
    <property type="entry name" value="Abi_system_AbiD/AbiF-like"/>
</dbReference>
<sequence>MSKKYQDVDQQIQILKQRNLLFDDEESAKYRINEFGYYEIISDNSEPFMVDGKYIEGTSFFYIYSLFCFGADIRNKVQESSTIFEGLLRQAVIKTWCEEYGSHQSKYLDKRNFRFPRTGPRPLNNLISKFSKVAFADDDPLLNQVRTENNNVAPWIMVKFLDFGNIISWYELLKPRLKTKVMKHLLSDEAFDNLNNNSGKDLFTQMLKLVKQFRNKSAHGGKVYSYMPTLPGGKPCIKYNRYFHDKFGITREKYDEGYGQTSMWTVLALLKLIKYPTPYLILSSILNKGFKEYLQNVDTIRHYINTKTFYIDTELATEQTHLDI</sequence>
<organism evidence="1 2">
    <name type="scientific">Fructobacillus apis</name>
    <dbReference type="NCBI Taxonomy" id="2935017"/>
    <lineage>
        <taxon>Bacteria</taxon>
        <taxon>Bacillati</taxon>
        <taxon>Bacillota</taxon>
        <taxon>Bacilli</taxon>
        <taxon>Lactobacillales</taxon>
        <taxon>Lactobacillaceae</taxon>
        <taxon>Fructobacillus</taxon>
    </lineage>
</organism>
<gene>
    <name evidence="1" type="ORF">NFX39_02435</name>
</gene>
<dbReference type="Pfam" id="PF07751">
    <property type="entry name" value="Abi_2"/>
    <property type="match status" value="1"/>
</dbReference>
<dbReference type="EMBL" id="JAMWYK010000002">
    <property type="protein sequence ID" value="MCO0831954.1"/>
    <property type="molecule type" value="Genomic_DNA"/>
</dbReference>
<comment type="caution">
    <text evidence="1">The sequence shown here is derived from an EMBL/GenBank/DDBJ whole genome shotgun (WGS) entry which is preliminary data.</text>
</comment>
<reference evidence="1 2" key="1">
    <citation type="submission" date="2022-06" db="EMBL/GenBank/DDBJ databases">
        <title>Fructobacillus taiwanensis sp. nov., isolated from the honeybee.</title>
        <authorList>
            <person name="Chen Y.-S."/>
            <person name="Wang L.-T."/>
            <person name="Lee Y.-S."/>
            <person name="Chang Y.-C."/>
            <person name="Wu H.-C."/>
            <person name="Liao C.-Y."/>
            <person name="Chen W.-H."/>
            <person name="Deng J.-N."/>
            <person name="Wang Y.-H."/>
        </authorList>
    </citation>
    <scope>NUCLEOTIDE SEQUENCE [LARGE SCALE GENOMIC DNA]</scope>
    <source>
        <strain evidence="1 2">W13</strain>
    </source>
</reference>